<evidence type="ECO:0000259" key="1">
    <source>
        <dbReference type="PROSITE" id="PS50902"/>
    </source>
</evidence>
<organism evidence="2 3">
    <name type="scientific">Nocardia jiangsuensis</name>
    <dbReference type="NCBI Taxonomy" id="1691563"/>
    <lineage>
        <taxon>Bacteria</taxon>
        <taxon>Bacillati</taxon>
        <taxon>Actinomycetota</taxon>
        <taxon>Actinomycetes</taxon>
        <taxon>Mycobacteriales</taxon>
        <taxon>Nocardiaceae</taxon>
        <taxon>Nocardia</taxon>
    </lineage>
</organism>
<gene>
    <name evidence="2" type="ORF">ACFO0B_06210</name>
</gene>
<dbReference type="SUPFAM" id="SSF52218">
    <property type="entry name" value="Flavoproteins"/>
    <property type="match status" value="1"/>
</dbReference>
<comment type="caution">
    <text evidence="2">The sequence shown here is derived from an EMBL/GenBank/DDBJ whole genome shotgun (WGS) entry which is preliminary data.</text>
</comment>
<dbReference type="InterPro" id="IPR029039">
    <property type="entry name" value="Flavoprotein-like_sf"/>
</dbReference>
<dbReference type="Gene3D" id="3.40.50.360">
    <property type="match status" value="1"/>
</dbReference>
<dbReference type="InterPro" id="IPR008254">
    <property type="entry name" value="Flavodoxin/NO_synth"/>
</dbReference>
<protein>
    <submittedName>
        <fullName evidence="2">Flavodoxin domain-containing protein</fullName>
    </submittedName>
</protein>
<accession>A0ABV8DNZ6</accession>
<proteinExistence type="predicted"/>
<name>A0ABV8DNZ6_9NOCA</name>
<feature type="domain" description="Flavodoxin-like" evidence="1">
    <location>
        <begin position="9"/>
        <end position="185"/>
    </location>
</feature>
<keyword evidence="3" id="KW-1185">Reference proteome</keyword>
<evidence type="ECO:0000313" key="2">
    <source>
        <dbReference type="EMBL" id="MFC3961578.1"/>
    </source>
</evidence>
<dbReference type="Proteomes" id="UP001595696">
    <property type="component" value="Unassembled WGS sequence"/>
</dbReference>
<dbReference type="RefSeq" id="WP_378611327.1">
    <property type="nucleotide sequence ID" value="NZ_JBHSAX010000005.1"/>
</dbReference>
<evidence type="ECO:0000313" key="3">
    <source>
        <dbReference type="Proteomes" id="UP001595696"/>
    </source>
</evidence>
<dbReference type="InterPro" id="IPR026816">
    <property type="entry name" value="Flavodoxin_dom"/>
</dbReference>
<dbReference type="EMBL" id="JBHSAX010000005">
    <property type="protein sequence ID" value="MFC3961578.1"/>
    <property type="molecule type" value="Genomic_DNA"/>
</dbReference>
<dbReference type="Pfam" id="PF12724">
    <property type="entry name" value="Flavodoxin_5"/>
    <property type="match status" value="1"/>
</dbReference>
<dbReference type="PROSITE" id="PS00201">
    <property type="entry name" value="FLAVODOXIN"/>
    <property type="match status" value="1"/>
</dbReference>
<reference evidence="3" key="1">
    <citation type="journal article" date="2019" name="Int. J. Syst. Evol. Microbiol.">
        <title>The Global Catalogue of Microorganisms (GCM) 10K type strain sequencing project: providing services to taxonomists for standard genome sequencing and annotation.</title>
        <authorList>
            <consortium name="The Broad Institute Genomics Platform"/>
            <consortium name="The Broad Institute Genome Sequencing Center for Infectious Disease"/>
            <person name="Wu L."/>
            <person name="Ma J."/>
        </authorList>
    </citation>
    <scope>NUCLEOTIDE SEQUENCE [LARGE SCALE GENOMIC DNA]</scope>
    <source>
        <strain evidence="3">CGMCC 4.7330</strain>
    </source>
</reference>
<sequence length="185" mass="19973">MTSDTAPRVAVVFATDQGSTRDIADFIAADLSARGAQVQLHDAEHAPDPTEYDVLILGSAVHDMQLLPPAAAYLDHNRRELTGRDVRLFTVGLGPALRGPIGRRMGRTVPPGIAALRDAVGARELHAFAGRYDRAGVSFRARLQYRLLGGGRYGDLRDWAEIRRWAAGIGDSLNLAPATVLTTHP</sequence>
<dbReference type="InterPro" id="IPR001226">
    <property type="entry name" value="Flavodoxin_CS"/>
</dbReference>
<dbReference type="PROSITE" id="PS50902">
    <property type="entry name" value="FLAVODOXIN_LIKE"/>
    <property type="match status" value="1"/>
</dbReference>